<evidence type="ECO:0000313" key="2">
    <source>
        <dbReference type="Proteomes" id="UP000293874"/>
    </source>
</evidence>
<dbReference type="RefSeq" id="WP_130539942.1">
    <property type="nucleotide sequence ID" value="NZ_CP042431.1"/>
</dbReference>
<gene>
    <name evidence="1" type="ORF">EV199_1453</name>
</gene>
<reference evidence="1 2" key="1">
    <citation type="submission" date="2019-02" db="EMBL/GenBank/DDBJ databases">
        <title>Genomic Encyclopedia of Type Strains, Phase IV (KMG-IV): sequencing the most valuable type-strain genomes for metagenomic binning, comparative biology and taxonomic classification.</title>
        <authorList>
            <person name="Goeker M."/>
        </authorList>
    </citation>
    <scope>NUCLEOTIDE SEQUENCE [LARGE SCALE GENOMIC DNA]</scope>
    <source>
        <strain evidence="1 2">DSM 18116</strain>
    </source>
</reference>
<dbReference type="Proteomes" id="UP000293874">
    <property type="component" value="Unassembled WGS sequence"/>
</dbReference>
<comment type="caution">
    <text evidence="1">The sequence shown here is derived from an EMBL/GenBank/DDBJ whole genome shotgun (WGS) entry which is preliminary data.</text>
</comment>
<dbReference type="EMBL" id="SGXA01000001">
    <property type="protein sequence ID" value="RZS75584.1"/>
    <property type="molecule type" value="Genomic_DNA"/>
</dbReference>
<evidence type="ECO:0000313" key="1">
    <source>
        <dbReference type="EMBL" id="RZS75584.1"/>
    </source>
</evidence>
<name>A0A4Q7N3N9_9BACT</name>
<accession>A0A4Q7N3N9</accession>
<protein>
    <submittedName>
        <fullName evidence="1">Uncharacterized protein</fullName>
    </submittedName>
</protein>
<keyword evidence="2" id="KW-1185">Reference proteome</keyword>
<dbReference type="OrthoDB" id="677177at2"/>
<sequence length="84" mass="9641">MSPFTQNDQDYLAERFQILENHIVHSSKIALLKIQSWKFAMRTPEVGSNYQQAAEAMVRESLLSIVPNSFVLCEEGYYLSPTDN</sequence>
<organism evidence="1 2">
    <name type="scientific">Pseudobacter ginsenosidimutans</name>
    <dbReference type="NCBI Taxonomy" id="661488"/>
    <lineage>
        <taxon>Bacteria</taxon>
        <taxon>Pseudomonadati</taxon>
        <taxon>Bacteroidota</taxon>
        <taxon>Chitinophagia</taxon>
        <taxon>Chitinophagales</taxon>
        <taxon>Chitinophagaceae</taxon>
        <taxon>Pseudobacter</taxon>
    </lineage>
</organism>
<dbReference type="AlphaFoldDB" id="A0A4Q7N3N9"/>
<proteinExistence type="predicted"/>